<dbReference type="SUPFAM" id="SSF90229">
    <property type="entry name" value="CCCH zinc finger"/>
    <property type="match status" value="1"/>
</dbReference>
<proteinExistence type="predicted"/>
<evidence type="ECO:0000256" key="2">
    <source>
        <dbReference type="ARBA" id="ARBA00022737"/>
    </source>
</evidence>
<accession>A0ABP0MW25</accession>
<keyword evidence="1 5" id="KW-0479">Metal-binding</keyword>
<comment type="caution">
    <text evidence="9">The sequence shown here is derived from an EMBL/GenBank/DDBJ whole genome shotgun (WGS) entry which is preliminary data.</text>
</comment>
<keyword evidence="2" id="KW-0677">Repeat</keyword>
<feature type="zinc finger region" description="C3H1-type" evidence="5">
    <location>
        <begin position="90"/>
        <end position="117"/>
    </location>
</feature>
<feature type="coiled-coil region" evidence="6">
    <location>
        <begin position="682"/>
        <end position="779"/>
    </location>
</feature>
<reference evidence="9 10" key="1">
    <citation type="submission" date="2024-02" db="EMBL/GenBank/DDBJ databases">
        <authorList>
            <person name="Chen Y."/>
            <person name="Shah S."/>
            <person name="Dougan E. K."/>
            <person name="Thang M."/>
            <person name="Chan C."/>
        </authorList>
    </citation>
    <scope>NUCLEOTIDE SEQUENCE [LARGE SCALE GENOMIC DNA]</scope>
</reference>
<evidence type="ECO:0000256" key="4">
    <source>
        <dbReference type="ARBA" id="ARBA00022833"/>
    </source>
</evidence>
<feature type="region of interest" description="Disordered" evidence="7">
    <location>
        <begin position="284"/>
        <end position="314"/>
    </location>
</feature>
<organism evidence="9 10">
    <name type="scientific">Durusdinium trenchii</name>
    <dbReference type="NCBI Taxonomy" id="1381693"/>
    <lineage>
        <taxon>Eukaryota</taxon>
        <taxon>Sar</taxon>
        <taxon>Alveolata</taxon>
        <taxon>Dinophyceae</taxon>
        <taxon>Suessiales</taxon>
        <taxon>Symbiodiniaceae</taxon>
        <taxon>Durusdinium</taxon>
    </lineage>
</organism>
<dbReference type="InterPro" id="IPR036855">
    <property type="entry name" value="Znf_CCCH_sf"/>
</dbReference>
<feature type="coiled-coil region" evidence="6">
    <location>
        <begin position="235"/>
        <end position="269"/>
    </location>
</feature>
<sequence>MEEANYDADDDDEEAEQENEKDAENETETVDKKNDATAEKAQPKQGAKKRRRGGRNARGKVKQKEKEQDDEDQQLAAAETIGRSILTAKMKKTKMCDFHKEGRCKYGSECAFAHDQSELQEAPDLRKTRLCRSFLAGKCTDANCKFAHGEEELRAAGRSSDVDRCRAGRGIRSARVEDSIWPFWLCAALLQGLRALPHNEVGLSAMQTVKATRATDKASEQSGVLQELRVQKAALSSLQEKKAEEEGALEVLQAREKQLSTELQELLSRRTNSGALSFLQEYAESGNAESAERRSQQQAEDDRLARAERSTEMSRKLLRKTSQELLELQKQIQVLKGQQEKVQKEESSKEKLLLEMHQTLAEPVAAEADAMDLQVRVTGSVFEKEAKGHPKERERQSAGLRRVKATIADPQFALREPLREQQQQRWRDRAAEVHRVAEATAEEHGAAAQLEKENQAFREELRSIARADKVEGEEAEAVAQHLHKSMESKEKELNREQEELRREQGEVQTLLGQIRHETAQRDSTKAEVGRKRQLLQESQTKLQSTHEVVSDLKRNEADLELKVLNPLEGEMAQLKTLQAARLSNLQKKDALAREVEVTSRNISDLRLALAREKSRQSVQDIWDKPALAELKEKTAKAKRVMTRLLRKVAQQTGQVRLRFRAKSKAAEAKRQAAVLDLEAMLEAETQKEKKALEVQNRSLAHELLLAKQKDRARVEIRKQEVKSKELRREFQQVKSEEAKQSEKARHEAQKVEVQLKERQKSLEGKVRQKEQAILKLQSQRLGRGQEMLSLQQHVAVARSQEKAVIQDMHKIKEERVRLVSTEEVELTNGLERLHRAEEEEGRRRVEESKNLKSAMEAEETKSQLAKDRKIAQLERDMQKLGAQSENQLQLPKLKSMLAEEEGKVQKLRGFLAFEKKLSSAAKVALRNLWEHLREA</sequence>
<dbReference type="InterPro" id="IPR000571">
    <property type="entry name" value="Znf_CCCH"/>
</dbReference>
<dbReference type="PROSITE" id="PS50103">
    <property type="entry name" value="ZF_C3H1"/>
    <property type="match status" value="2"/>
</dbReference>
<protein>
    <recommendedName>
        <fullName evidence="8">C3H1-type domain-containing protein</fullName>
    </recommendedName>
</protein>
<dbReference type="Pfam" id="PF00642">
    <property type="entry name" value="zf-CCCH"/>
    <property type="match status" value="2"/>
</dbReference>
<feature type="domain" description="C3H1-type" evidence="8">
    <location>
        <begin position="125"/>
        <end position="151"/>
    </location>
</feature>
<evidence type="ECO:0000256" key="1">
    <source>
        <dbReference type="ARBA" id="ARBA00022723"/>
    </source>
</evidence>
<feature type="region of interest" description="Disordered" evidence="7">
    <location>
        <begin position="835"/>
        <end position="866"/>
    </location>
</feature>
<dbReference type="EMBL" id="CAXAMN010020001">
    <property type="protein sequence ID" value="CAK9055388.1"/>
    <property type="molecule type" value="Genomic_DNA"/>
</dbReference>
<dbReference type="Proteomes" id="UP001642484">
    <property type="component" value="Unassembled WGS sequence"/>
</dbReference>
<keyword evidence="4 5" id="KW-0862">Zinc</keyword>
<keyword evidence="10" id="KW-1185">Reference proteome</keyword>
<evidence type="ECO:0000259" key="8">
    <source>
        <dbReference type="PROSITE" id="PS50103"/>
    </source>
</evidence>
<feature type="compositionally biased region" description="Basic and acidic residues" evidence="7">
    <location>
        <begin position="290"/>
        <end position="314"/>
    </location>
</feature>
<dbReference type="Gene3D" id="4.10.1000.10">
    <property type="entry name" value="Zinc finger, CCCH-type"/>
    <property type="match status" value="2"/>
</dbReference>
<keyword evidence="3 5" id="KW-0863">Zinc-finger</keyword>
<dbReference type="InterPro" id="IPR045877">
    <property type="entry name" value="ZFP36-like"/>
</dbReference>
<feature type="compositionally biased region" description="Basic residues" evidence="7">
    <location>
        <begin position="46"/>
        <end position="61"/>
    </location>
</feature>
<feature type="compositionally biased region" description="Acidic residues" evidence="7">
    <location>
        <begin position="1"/>
        <end position="17"/>
    </location>
</feature>
<dbReference type="PANTHER" id="PTHR12547">
    <property type="entry name" value="CCCH ZINC FINGER/TIS11-RELATED"/>
    <property type="match status" value="1"/>
</dbReference>
<feature type="coiled-coil region" evidence="6">
    <location>
        <begin position="318"/>
        <end position="355"/>
    </location>
</feature>
<evidence type="ECO:0000256" key="5">
    <source>
        <dbReference type="PROSITE-ProRule" id="PRU00723"/>
    </source>
</evidence>
<feature type="zinc finger region" description="C3H1-type" evidence="5">
    <location>
        <begin position="125"/>
        <end position="151"/>
    </location>
</feature>
<feature type="coiled-coil region" evidence="6">
    <location>
        <begin position="447"/>
        <end position="513"/>
    </location>
</feature>
<feature type="domain" description="C3H1-type" evidence="8">
    <location>
        <begin position="90"/>
        <end position="117"/>
    </location>
</feature>
<keyword evidence="6" id="KW-0175">Coiled coil</keyword>
<feature type="compositionally biased region" description="Basic and acidic residues" evidence="7">
    <location>
        <begin position="18"/>
        <end position="42"/>
    </location>
</feature>
<evidence type="ECO:0000256" key="7">
    <source>
        <dbReference type="SAM" id="MobiDB-lite"/>
    </source>
</evidence>
<feature type="compositionally biased region" description="Basic and acidic residues" evidence="7">
    <location>
        <begin position="835"/>
        <end position="850"/>
    </location>
</feature>
<evidence type="ECO:0000313" key="10">
    <source>
        <dbReference type="Proteomes" id="UP001642484"/>
    </source>
</evidence>
<dbReference type="SMART" id="SM00356">
    <property type="entry name" value="ZnF_C3H1"/>
    <property type="match status" value="2"/>
</dbReference>
<evidence type="ECO:0000256" key="3">
    <source>
        <dbReference type="ARBA" id="ARBA00022771"/>
    </source>
</evidence>
<gene>
    <name evidence="9" type="ORF">CCMP2556_LOCUS27543</name>
</gene>
<dbReference type="PANTHER" id="PTHR12547:SF18">
    <property type="entry name" value="PROTEIN TIS11"/>
    <property type="match status" value="1"/>
</dbReference>
<evidence type="ECO:0000256" key="6">
    <source>
        <dbReference type="SAM" id="Coils"/>
    </source>
</evidence>
<evidence type="ECO:0000313" key="9">
    <source>
        <dbReference type="EMBL" id="CAK9055388.1"/>
    </source>
</evidence>
<feature type="region of interest" description="Disordered" evidence="7">
    <location>
        <begin position="1"/>
        <end position="74"/>
    </location>
</feature>
<name>A0ABP0MW25_9DINO</name>